<evidence type="ECO:0000256" key="1">
    <source>
        <dbReference type="SAM" id="Phobius"/>
    </source>
</evidence>
<organism evidence="2">
    <name type="scientific">Arundo donax</name>
    <name type="common">Giant reed</name>
    <name type="synonym">Donax arundinaceus</name>
    <dbReference type="NCBI Taxonomy" id="35708"/>
    <lineage>
        <taxon>Eukaryota</taxon>
        <taxon>Viridiplantae</taxon>
        <taxon>Streptophyta</taxon>
        <taxon>Embryophyta</taxon>
        <taxon>Tracheophyta</taxon>
        <taxon>Spermatophyta</taxon>
        <taxon>Magnoliopsida</taxon>
        <taxon>Liliopsida</taxon>
        <taxon>Poales</taxon>
        <taxon>Poaceae</taxon>
        <taxon>PACMAD clade</taxon>
        <taxon>Arundinoideae</taxon>
        <taxon>Arundineae</taxon>
        <taxon>Arundo</taxon>
    </lineage>
</organism>
<reference evidence="2" key="1">
    <citation type="submission" date="2014-09" db="EMBL/GenBank/DDBJ databases">
        <authorList>
            <person name="Magalhaes I.L.F."/>
            <person name="Oliveira U."/>
            <person name="Santos F.R."/>
            <person name="Vidigal T.H.D.A."/>
            <person name="Brescovit A.D."/>
            <person name="Santos A.J."/>
        </authorList>
    </citation>
    <scope>NUCLEOTIDE SEQUENCE</scope>
    <source>
        <tissue evidence="2">Shoot tissue taken approximately 20 cm above the soil surface</tissue>
    </source>
</reference>
<evidence type="ECO:0000313" key="2">
    <source>
        <dbReference type="EMBL" id="JAE15704.1"/>
    </source>
</evidence>
<dbReference type="AlphaFoldDB" id="A0A0A9FWW6"/>
<reference evidence="2" key="2">
    <citation type="journal article" date="2015" name="Data Brief">
        <title>Shoot transcriptome of the giant reed, Arundo donax.</title>
        <authorList>
            <person name="Barrero R.A."/>
            <person name="Guerrero F.D."/>
            <person name="Moolhuijzen P."/>
            <person name="Goolsby J.A."/>
            <person name="Tidwell J."/>
            <person name="Bellgard S.E."/>
            <person name="Bellgard M.I."/>
        </authorList>
    </citation>
    <scope>NUCLEOTIDE SEQUENCE</scope>
    <source>
        <tissue evidence="2">Shoot tissue taken approximately 20 cm above the soil surface</tissue>
    </source>
</reference>
<dbReference type="EMBL" id="GBRH01182192">
    <property type="protein sequence ID" value="JAE15704.1"/>
    <property type="molecule type" value="Transcribed_RNA"/>
</dbReference>
<feature type="transmembrane region" description="Helical" evidence="1">
    <location>
        <begin position="36"/>
        <end position="61"/>
    </location>
</feature>
<keyword evidence="1" id="KW-0812">Transmembrane</keyword>
<sequence length="85" mass="9637">MVIWSCGLYGLLSLFWSLEFPPGKYLPYGWAKSKHAFLLVIIVSTRFGLLVSRKVLLLLFGGMFSMPLQERHQPCICHSTTVDSC</sequence>
<accession>A0A0A9FWW6</accession>
<proteinExistence type="predicted"/>
<name>A0A0A9FWW6_ARUDO</name>
<protein>
    <submittedName>
        <fullName evidence="2">Uncharacterized protein</fullName>
    </submittedName>
</protein>
<keyword evidence="1" id="KW-0472">Membrane</keyword>
<keyword evidence="1" id="KW-1133">Transmembrane helix</keyword>